<evidence type="ECO:0000256" key="6">
    <source>
        <dbReference type="ARBA" id="ARBA00022519"/>
    </source>
</evidence>
<dbReference type="NCBIfam" id="TIGR02532">
    <property type="entry name" value="IV_pilin_GFxxxE"/>
    <property type="match status" value="1"/>
</dbReference>
<name>A0ABY0FE60_9NEIS</name>
<evidence type="ECO:0000256" key="5">
    <source>
        <dbReference type="ARBA" id="ARBA00022481"/>
    </source>
</evidence>
<evidence type="ECO:0000256" key="3">
    <source>
        <dbReference type="ARBA" id="ARBA00020042"/>
    </source>
</evidence>
<dbReference type="PANTHER" id="PTHR30093:SF44">
    <property type="entry name" value="TYPE II SECRETION SYSTEM CORE PROTEIN G"/>
    <property type="match status" value="1"/>
</dbReference>
<feature type="compositionally biased region" description="Gly residues" evidence="10">
    <location>
        <begin position="123"/>
        <end position="132"/>
    </location>
</feature>
<reference evidence="13 14" key="1">
    <citation type="submission" date="2018-10" db="EMBL/GenBank/DDBJ databases">
        <title>Draft genome of Fastidiocella sp. strain 375T, a bacterium isolated from a karstic cave dripping water.</title>
        <authorList>
            <person name="Coelho C."/>
            <person name="Verissimo A."/>
            <person name="Tiago I."/>
        </authorList>
    </citation>
    <scope>NUCLEOTIDE SEQUENCE [LARGE SCALE GENOMIC DNA]</scope>
    <source>
        <strain evidence="13 14">CAVE-375</strain>
    </source>
</reference>
<proteinExistence type="inferred from homology"/>
<keyword evidence="8 11" id="KW-1133">Transmembrane helix</keyword>
<dbReference type="Pfam" id="PF08334">
    <property type="entry name" value="T2SSG"/>
    <property type="match status" value="1"/>
</dbReference>
<gene>
    <name evidence="13" type="primary">gspG</name>
    <name evidence="13" type="ORF">EBB06_10640</name>
</gene>
<dbReference type="SUPFAM" id="SSF54523">
    <property type="entry name" value="Pili subunits"/>
    <property type="match status" value="1"/>
</dbReference>
<dbReference type="InterPro" id="IPR000983">
    <property type="entry name" value="Bac_GSPG_pilin"/>
</dbReference>
<evidence type="ECO:0000256" key="9">
    <source>
        <dbReference type="ARBA" id="ARBA00023136"/>
    </source>
</evidence>
<feature type="region of interest" description="Disordered" evidence="10">
    <location>
        <begin position="122"/>
        <end position="141"/>
    </location>
</feature>
<keyword evidence="7 11" id="KW-0812">Transmembrane</keyword>
<dbReference type="InterPro" id="IPR010054">
    <property type="entry name" value="Type2_sec_GspG"/>
</dbReference>
<dbReference type="NCBIfam" id="TIGR01710">
    <property type="entry name" value="typeII_sec_gspG"/>
    <property type="match status" value="1"/>
</dbReference>
<keyword evidence="14" id="KW-1185">Reference proteome</keyword>
<evidence type="ECO:0000313" key="14">
    <source>
        <dbReference type="Proteomes" id="UP000290682"/>
    </source>
</evidence>
<evidence type="ECO:0000256" key="2">
    <source>
        <dbReference type="ARBA" id="ARBA00009984"/>
    </source>
</evidence>
<dbReference type="PROSITE" id="PS00409">
    <property type="entry name" value="PROKAR_NTER_METHYL"/>
    <property type="match status" value="1"/>
</dbReference>
<evidence type="ECO:0000256" key="4">
    <source>
        <dbReference type="ARBA" id="ARBA00022475"/>
    </source>
</evidence>
<keyword evidence="4" id="KW-1003">Cell membrane</keyword>
<accession>A0ABY0FE60</accession>
<evidence type="ECO:0000259" key="12">
    <source>
        <dbReference type="Pfam" id="PF08334"/>
    </source>
</evidence>
<dbReference type="InterPro" id="IPR012902">
    <property type="entry name" value="N_methyl_site"/>
</dbReference>
<feature type="transmembrane region" description="Helical" evidence="11">
    <location>
        <begin position="12"/>
        <end position="36"/>
    </location>
</feature>
<protein>
    <recommendedName>
        <fullName evidence="3">Type II secretion system core protein G</fullName>
    </recommendedName>
</protein>
<dbReference type="Proteomes" id="UP000290682">
    <property type="component" value="Unassembled WGS sequence"/>
</dbReference>
<feature type="domain" description="Type II secretion system protein GspG C-terminal" evidence="12">
    <location>
        <begin position="34"/>
        <end position="138"/>
    </location>
</feature>
<comment type="subcellular location">
    <subcellularLocation>
        <location evidence="1">Cell inner membrane</location>
        <topology evidence="1">Single-pass membrane protein</topology>
    </subcellularLocation>
</comment>
<evidence type="ECO:0000256" key="11">
    <source>
        <dbReference type="SAM" id="Phobius"/>
    </source>
</evidence>
<dbReference type="InterPro" id="IPR013545">
    <property type="entry name" value="T2SS_protein-GspG_C"/>
</dbReference>
<organism evidence="13 14">
    <name type="scientific">Crenobacter cavernae</name>
    <dbReference type="NCBI Taxonomy" id="2290923"/>
    <lineage>
        <taxon>Bacteria</taxon>
        <taxon>Pseudomonadati</taxon>
        <taxon>Pseudomonadota</taxon>
        <taxon>Betaproteobacteria</taxon>
        <taxon>Neisseriales</taxon>
        <taxon>Neisseriaceae</taxon>
        <taxon>Crenobacter</taxon>
    </lineage>
</organism>
<dbReference type="EMBL" id="REGR01000011">
    <property type="protein sequence ID" value="RXZ43215.1"/>
    <property type="molecule type" value="Genomic_DNA"/>
</dbReference>
<dbReference type="PRINTS" id="PR00813">
    <property type="entry name" value="BCTERIALGSPG"/>
</dbReference>
<evidence type="ECO:0000256" key="8">
    <source>
        <dbReference type="ARBA" id="ARBA00022989"/>
    </source>
</evidence>
<dbReference type="Pfam" id="PF07963">
    <property type="entry name" value="N_methyl"/>
    <property type="match status" value="1"/>
</dbReference>
<comment type="similarity">
    <text evidence="2">Belongs to the GSP G family.</text>
</comment>
<evidence type="ECO:0000313" key="13">
    <source>
        <dbReference type="EMBL" id="RXZ43215.1"/>
    </source>
</evidence>
<evidence type="ECO:0000256" key="7">
    <source>
        <dbReference type="ARBA" id="ARBA00022692"/>
    </source>
</evidence>
<evidence type="ECO:0000256" key="10">
    <source>
        <dbReference type="SAM" id="MobiDB-lite"/>
    </source>
</evidence>
<sequence length="141" mass="15204">MQQRTMRRSRGFTLLELLVVVMIIALLSSIVGPRLFAQVGNARTKTAQAQMKTLEDALSQYRLDTGGFPAAEQGLTVLRQAPAGSPGWMGPYLTRDVPLDPWGHAYLWRNPGEKNEVEIASLGGDGKPGGSGEAADLVHGF</sequence>
<comment type="caution">
    <text evidence="13">The sequence shown here is derived from an EMBL/GenBank/DDBJ whole genome shotgun (WGS) entry which is preliminary data.</text>
</comment>
<dbReference type="Gene3D" id="3.30.700.10">
    <property type="entry name" value="Glycoprotein, Type 4 Pilin"/>
    <property type="match status" value="1"/>
</dbReference>
<keyword evidence="9 11" id="KW-0472">Membrane</keyword>
<dbReference type="PANTHER" id="PTHR30093">
    <property type="entry name" value="GENERAL SECRETION PATHWAY PROTEIN G"/>
    <property type="match status" value="1"/>
</dbReference>
<keyword evidence="5" id="KW-0488">Methylation</keyword>
<keyword evidence="6" id="KW-0997">Cell inner membrane</keyword>
<evidence type="ECO:0000256" key="1">
    <source>
        <dbReference type="ARBA" id="ARBA00004377"/>
    </source>
</evidence>
<dbReference type="InterPro" id="IPR045584">
    <property type="entry name" value="Pilin-like"/>
</dbReference>